<keyword evidence="8" id="KW-0378">Hydrolase</keyword>
<dbReference type="InterPro" id="IPR008918">
    <property type="entry name" value="HhH2"/>
</dbReference>
<dbReference type="Gene3D" id="3.40.50.1010">
    <property type="entry name" value="5'-nuclease"/>
    <property type="match status" value="2"/>
</dbReference>
<proteinExistence type="inferred from homology"/>
<keyword evidence="6" id="KW-0255">Endonuclease</keyword>
<dbReference type="InterPro" id="IPR006086">
    <property type="entry name" value="XPG-I_dom"/>
</dbReference>
<dbReference type="GO" id="GO:0004520">
    <property type="term" value="F:DNA endonuclease activity"/>
    <property type="evidence" value="ECO:0007669"/>
    <property type="project" value="TreeGrafter"/>
</dbReference>
<evidence type="ECO:0000313" key="15">
    <source>
        <dbReference type="Proteomes" id="UP000492821"/>
    </source>
</evidence>
<dbReference type="PRINTS" id="PR00853">
    <property type="entry name" value="XPGRADSUPER"/>
</dbReference>
<dbReference type="InterPro" id="IPR019974">
    <property type="entry name" value="XPG_CS"/>
</dbReference>
<dbReference type="GO" id="GO:0016788">
    <property type="term" value="F:hydrolase activity, acting on ester bonds"/>
    <property type="evidence" value="ECO:0007669"/>
    <property type="project" value="InterPro"/>
</dbReference>
<evidence type="ECO:0000256" key="3">
    <source>
        <dbReference type="ARBA" id="ARBA00005283"/>
    </source>
</evidence>
<evidence type="ECO:0000259" key="14">
    <source>
        <dbReference type="SMART" id="SM00485"/>
    </source>
</evidence>
<dbReference type="SMART" id="SM00485">
    <property type="entry name" value="XPGN"/>
    <property type="match status" value="1"/>
</dbReference>
<name>A0A7E4WCY5_PANRE</name>
<dbReference type="InterPro" id="IPR006084">
    <property type="entry name" value="XPG/Rad2"/>
</dbReference>
<keyword evidence="15" id="KW-1185">Reference proteome</keyword>
<dbReference type="Pfam" id="PF00867">
    <property type="entry name" value="XPG_I"/>
    <property type="match status" value="1"/>
</dbReference>
<dbReference type="PANTHER" id="PTHR16171:SF7">
    <property type="entry name" value="DNA REPAIR PROTEIN RAD2"/>
    <property type="match status" value="1"/>
</dbReference>
<comment type="subcellular location">
    <subcellularLocation>
        <location evidence="2">Nucleus</location>
    </subcellularLocation>
</comment>
<comment type="similarity">
    <text evidence="3">Belongs to the XPG/RAD2 endonuclease family. XPG subfamily.</text>
</comment>
<evidence type="ECO:0000259" key="13">
    <source>
        <dbReference type="SMART" id="SM00484"/>
    </source>
</evidence>
<keyword evidence="7" id="KW-0227">DNA damage</keyword>
<dbReference type="PROSITE" id="PS00842">
    <property type="entry name" value="XPG_2"/>
    <property type="match status" value="1"/>
</dbReference>
<evidence type="ECO:0000256" key="8">
    <source>
        <dbReference type="ARBA" id="ARBA00022801"/>
    </source>
</evidence>
<feature type="domain" description="XPG N-terminal" evidence="14">
    <location>
        <begin position="1"/>
        <end position="98"/>
    </location>
</feature>
<feature type="domain" description="XPG-I" evidence="13">
    <location>
        <begin position="449"/>
        <end position="518"/>
    </location>
</feature>
<comment type="cofactor">
    <cofactor evidence="1">
        <name>Mg(2+)</name>
        <dbReference type="ChEBI" id="CHEBI:18420"/>
    </cofactor>
</comment>
<dbReference type="GO" id="GO:0006289">
    <property type="term" value="P:nucleotide-excision repair"/>
    <property type="evidence" value="ECO:0007669"/>
    <property type="project" value="InterPro"/>
</dbReference>
<dbReference type="WBParaSite" id="Pan_g9033.t1">
    <property type="protein sequence ID" value="Pan_g9033.t1"/>
    <property type="gene ID" value="Pan_g9033"/>
</dbReference>
<dbReference type="Proteomes" id="UP000492821">
    <property type="component" value="Unassembled WGS sequence"/>
</dbReference>
<keyword evidence="4" id="KW-0540">Nuclease</keyword>
<dbReference type="AlphaFoldDB" id="A0A7E4WCY5"/>
<accession>A0A7E4WCY5</accession>
<dbReference type="InterPro" id="IPR029060">
    <property type="entry name" value="PIN-like_dom_sf"/>
</dbReference>
<keyword evidence="9" id="KW-0460">Magnesium</keyword>
<keyword evidence="5" id="KW-0479">Metal-binding</keyword>
<feature type="compositionally biased region" description="Basic and acidic residues" evidence="12">
    <location>
        <begin position="283"/>
        <end position="293"/>
    </location>
</feature>
<evidence type="ECO:0000256" key="10">
    <source>
        <dbReference type="ARBA" id="ARBA00023204"/>
    </source>
</evidence>
<dbReference type="InterPro" id="IPR001044">
    <property type="entry name" value="XPG/Rad2_eukaryotes"/>
</dbReference>
<evidence type="ECO:0000256" key="9">
    <source>
        <dbReference type="ARBA" id="ARBA00022842"/>
    </source>
</evidence>
<evidence type="ECO:0000313" key="16">
    <source>
        <dbReference type="WBParaSite" id="Pan_g9033.t1"/>
    </source>
</evidence>
<dbReference type="SUPFAM" id="SSF88723">
    <property type="entry name" value="PIN domain-like"/>
    <property type="match status" value="1"/>
</dbReference>
<evidence type="ECO:0000256" key="11">
    <source>
        <dbReference type="ARBA" id="ARBA00023242"/>
    </source>
</evidence>
<dbReference type="PRINTS" id="PR00066">
    <property type="entry name" value="XRODRMPGMNTG"/>
</dbReference>
<dbReference type="InterPro" id="IPR006085">
    <property type="entry name" value="XPG_DNA_repair_N"/>
</dbReference>
<evidence type="ECO:0000256" key="6">
    <source>
        <dbReference type="ARBA" id="ARBA00022759"/>
    </source>
</evidence>
<dbReference type="Pfam" id="PF00752">
    <property type="entry name" value="XPG_N"/>
    <property type="match status" value="1"/>
</dbReference>
<dbReference type="CDD" id="cd09868">
    <property type="entry name" value="PIN_XPG_RAD2"/>
    <property type="match status" value="2"/>
</dbReference>
<dbReference type="GO" id="GO:0005634">
    <property type="term" value="C:nucleus"/>
    <property type="evidence" value="ECO:0007669"/>
    <property type="project" value="UniProtKB-SubCell"/>
</dbReference>
<dbReference type="SMART" id="SM00484">
    <property type="entry name" value="XPGI"/>
    <property type="match status" value="1"/>
</dbReference>
<keyword evidence="11" id="KW-0539">Nucleus</keyword>
<evidence type="ECO:0000256" key="1">
    <source>
        <dbReference type="ARBA" id="ARBA00001946"/>
    </source>
</evidence>
<dbReference type="SUPFAM" id="SSF47807">
    <property type="entry name" value="5' to 3' exonuclease, C-terminal subdomain"/>
    <property type="match status" value="1"/>
</dbReference>
<reference evidence="16" key="2">
    <citation type="submission" date="2020-10" db="UniProtKB">
        <authorList>
            <consortium name="WormBaseParasite"/>
        </authorList>
    </citation>
    <scope>IDENTIFICATION</scope>
</reference>
<feature type="region of interest" description="Disordered" evidence="12">
    <location>
        <begin position="283"/>
        <end position="307"/>
    </location>
</feature>
<dbReference type="Gene3D" id="1.10.150.20">
    <property type="entry name" value="5' to 3' exonuclease, C-terminal subdomain"/>
    <property type="match status" value="1"/>
</dbReference>
<sequence length="805" mass="90351">MGVQGLWQILEPSAQSVTLESLEGKRLAVDISIWLHQAAHGFATHGNDARKPHLVLILNRVAKLLYYKVRPVFVFDGDQIPVYKQAVLRDRQLKKAVDAITVPKQTMRVLAEVASGTTDPKKLKLAAVPDDIMALDEVDVELSEPSTSKYQPDAFLDGYTDLINRDAKIAFLADAKQRIKKTKLNDDDIPKDATDFHKFQTERILQRARINDEIEMIRNDKATQAAQLTSSQKIRTFVVDAHAGSHILTYEGTGEDQPSSSKEKISDKPLIWTEFVKQVRSQYYKEEDKKEPEEVPSSSSEPPTSKPDEFLEVWKEEESEDDDITEALLAIEGKKDTQRPQRSEKVTPADLLARKFKLPTASKLPRMAVPPDSSDSEDFEDVPLDGTGLRTVTPDANPENPQLTEDFLESNNIDEEATELNFQSSKPNENPEAEVDPRSLYGECQQLLKALGLPYVVAPSEAEAQCAELERLGLVEGSITDDSDIWLFGGCKVYKNMFSKKSREHFYNAKMIENQLGLSRFDFIELTMLAGGDYTRGFEGVGMVTALEILAEFGPRPVNMEAKVTADDAFASLESVRTWILSKAASKQKHFIESQARIRLRKAIEKSNDLDNIQDFPSRAVFDAYCEPLVSSKADPFKWNRMDFAELEEFIWEMIGWTGTTLHKKTHDALKTWDNFLSQSTQSYQTRINAFTFATDSPQKSMPLASSAGEVRTVPTSRVQAALAKLFKVKGINREPSPEVSPEKRVYAEIHAQIQASRAKGVGLNDVKSRKPRKRKAVKEPTVSKLPDTVDKLQGLSESSDSDWD</sequence>
<organism evidence="15 16">
    <name type="scientific">Panagrellus redivivus</name>
    <name type="common">Microworm</name>
    <dbReference type="NCBI Taxonomy" id="6233"/>
    <lineage>
        <taxon>Eukaryota</taxon>
        <taxon>Metazoa</taxon>
        <taxon>Ecdysozoa</taxon>
        <taxon>Nematoda</taxon>
        <taxon>Chromadorea</taxon>
        <taxon>Rhabditida</taxon>
        <taxon>Tylenchina</taxon>
        <taxon>Panagrolaimomorpha</taxon>
        <taxon>Panagrolaimoidea</taxon>
        <taxon>Panagrolaimidae</taxon>
        <taxon>Panagrellus</taxon>
    </lineage>
</organism>
<evidence type="ECO:0000256" key="5">
    <source>
        <dbReference type="ARBA" id="ARBA00022723"/>
    </source>
</evidence>
<evidence type="ECO:0000256" key="7">
    <source>
        <dbReference type="ARBA" id="ARBA00022763"/>
    </source>
</evidence>
<dbReference type="InterPro" id="IPR036279">
    <property type="entry name" value="5-3_exonuclease_C_sf"/>
</dbReference>
<dbReference type="GO" id="GO:0003697">
    <property type="term" value="F:single-stranded DNA binding"/>
    <property type="evidence" value="ECO:0007669"/>
    <property type="project" value="InterPro"/>
</dbReference>
<protein>
    <submittedName>
        <fullName evidence="16">XPGI domain-containing protein</fullName>
    </submittedName>
</protein>
<keyword evidence="10" id="KW-0234">DNA repair</keyword>
<reference evidence="15" key="1">
    <citation type="journal article" date="2013" name="Genetics">
        <title>The draft genome and transcriptome of Panagrellus redivivus are shaped by the harsh demands of a free-living lifestyle.</title>
        <authorList>
            <person name="Srinivasan J."/>
            <person name="Dillman A.R."/>
            <person name="Macchietto M.G."/>
            <person name="Heikkinen L."/>
            <person name="Lakso M."/>
            <person name="Fracchia K.M."/>
            <person name="Antoshechkin I."/>
            <person name="Mortazavi A."/>
            <person name="Wong G."/>
            <person name="Sternberg P.W."/>
        </authorList>
    </citation>
    <scope>NUCLEOTIDE SEQUENCE [LARGE SCALE GENOMIC DNA]</scope>
    <source>
        <strain evidence="15">MT8872</strain>
    </source>
</reference>
<feature type="region of interest" description="Disordered" evidence="12">
    <location>
        <begin position="758"/>
        <end position="805"/>
    </location>
</feature>
<evidence type="ECO:0000256" key="12">
    <source>
        <dbReference type="SAM" id="MobiDB-lite"/>
    </source>
</evidence>
<dbReference type="SMART" id="SM00279">
    <property type="entry name" value="HhH2"/>
    <property type="match status" value="1"/>
</dbReference>
<evidence type="ECO:0000256" key="4">
    <source>
        <dbReference type="ARBA" id="ARBA00022722"/>
    </source>
</evidence>
<dbReference type="PANTHER" id="PTHR16171">
    <property type="entry name" value="DNA REPAIR PROTEIN COMPLEMENTING XP-G CELLS-RELATED"/>
    <property type="match status" value="1"/>
</dbReference>
<dbReference type="GO" id="GO:0046872">
    <property type="term" value="F:metal ion binding"/>
    <property type="evidence" value="ECO:0007669"/>
    <property type="project" value="UniProtKB-KW"/>
</dbReference>
<evidence type="ECO:0000256" key="2">
    <source>
        <dbReference type="ARBA" id="ARBA00004123"/>
    </source>
</evidence>